<evidence type="ECO:0000256" key="3">
    <source>
        <dbReference type="ARBA" id="ARBA00022475"/>
    </source>
</evidence>
<dbReference type="RefSeq" id="WP_286345506.1">
    <property type="nucleotide sequence ID" value="NZ_AP027732.1"/>
</dbReference>
<evidence type="ECO:0000256" key="2">
    <source>
        <dbReference type="ARBA" id="ARBA00022448"/>
    </source>
</evidence>
<feature type="domain" description="ABC transmembrane type-1" evidence="9">
    <location>
        <begin position="88"/>
        <end position="302"/>
    </location>
</feature>
<feature type="transmembrane region" description="Helical" evidence="7">
    <location>
        <begin position="124"/>
        <end position="148"/>
    </location>
</feature>
<evidence type="ECO:0000259" key="9">
    <source>
        <dbReference type="PROSITE" id="PS50928"/>
    </source>
</evidence>
<evidence type="ECO:0000313" key="11">
    <source>
        <dbReference type="Proteomes" id="UP001321486"/>
    </source>
</evidence>
<dbReference type="InterPro" id="IPR051393">
    <property type="entry name" value="ABC_transporter_permease"/>
</dbReference>
<dbReference type="PROSITE" id="PS50928">
    <property type="entry name" value="ABC_TM1"/>
    <property type="match status" value="1"/>
</dbReference>
<evidence type="ECO:0000256" key="1">
    <source>
        <dbReference type="ARBA" id="ARBA00004651"/>
    </source>
</evidence>
<name>A0ABM8GJJ1_9MICO</name>
<protein>
    <submittedName>
        <fullName evidence="10">Sugar ABC transporter permease</fullName>
    </submittedName>
</protein>
<evidence type="ECO:0000313" key="10">
    <source>
        <dbReference type="EMBL" id="BDZ48542.1"/>
    </source>
</evidence>
<dbReference type="Pfam" id="PF00528">
    <property type="entry name" value="BPD_transp_1"/>
    <property type="match status" value="1"/>
</dbReference>
<dbReference type="InterPro" id="IPR035906">
    <property type="entry name" value="MetI-like_sf"/>
</dbReference>
<evidence type="ECO:0000256" key="4">
    <source>
        <dbReference type="ARBA" id="ARBA00022692"/>
    </source>
</evidence>
<evidence type="ECO:0000256" key="8">
    <source>
        <dbReference type="SAM" id="MobiDB-lite"/>
    </source>
</evidence>
<keyword evidence="4 7" id="KW-0812">Transmembrane</keyword>
<feature type="transmembrane region" description="Helical" evidence="7">
    <location>
        <begin position="88"/>
        <end position="112"/>
    </location>
</feature>
<keyword evidence="5 7" id="KW-1133">Transmembrane helix</keyword>
<keyword evidence="2 7" id="KW-0813">Transport</keyword>
<feature type="transmembrane region" description="Helical" evidence="7">
    <location>
        <begin position="229"/>
        <end position="249"/>
    </location>
</feature>
<comment type="similarity">
    <text evidence="7">Belongs to the binding-protein-dependent transport system permease family.</text>
</comment>
<dbReference type="PANTHER" id="PTHR30193:SF37">
    <property type="entry name" value="INNER MEMBRANE ABC TRANSPORTER PERMEASE PROTEIN YCJO"/>
    <property type="match status" value="1"/>
</dbReference>
<evidence type="ECO:0000256" key="5">
    <source>
        <dbReference type="ARBA" id="ARBA00022989"/>
    </source>
</evidence>
<dbReference type="PANTHER" id="PTHR30193">
    <property type="entry name" value="ABC TRANSPORTER PERMEASE PROTEIN"/>
    <property type="match status" value="1"/>
</dbReference>
<keyword evidence="11" id="KW-1185">Reference proteome</keyword>
<dbReference type="CDD" id="cd06261">
    <property type="entry name" value="TM_PBP2"/>
    <property type="match status" value="1"/>
</dbReference>
<evidence type="ECO:0000256" key="7">
    <source>
        <dbReference type="RuleBase" id="RU363032"/>
    </source>
</evidence>
<gene>
    <name evidence="10" type="ORF">GCM10025867_07830</name>
</gene>
<sequence length="313" mass="33882">MTTQLAVRPRARAAAPPKRSKKARRGEAVFGYAMIALSVVFVGVFTFLPILASLGLSFFSWDILSRPKFVGLQNYGRLLHDGPVLHSFVTTIVLAIVIVVLQIVIGLGLAVLVQQRRHKATQTVFRTVFYLPLLASTASVAIFMGYLFDQKFGVINYYLGLVGSGDVPWLTSSFGASVTIVLVTVWQQVGFTFVLISAALTSLPRDILEAAAVDGAGPIRTLARIKLPLISPTLFFATVVGLINAMQLFDQPFIMTKGGPGSATTTTVMVIYQSAFNNLQFGYGSAISIVLLLLILLVTGIQFAASRKVVFYQ</sequence>
<feature type="compositionally biased region" description="Low complexity" evidence="8">
    <location>
        <begin position="1"/>
        <end position="17"/>
    </location>
</feature>
<feature type="transmembrane region" description="Helical" evidence="7">
    <location>
        <begin position="281"/>
        <end position="305"/>
    </location>
</feature>
<dbReference type="Gene3D" id="1.10.3720.10">
    <property type="entry name" value="MetI-like"/>
    <property type="match status" value="1"/>
</dbReference>
<dbReference type="SUPFAM" id="SSF161098">
    <property type="entry name" value="MetI-like"/>
    <property type="match status" value="1"/>
</dbReference>
<evidence type="ECO:0000256" key="6">
    <source>
        <dbReference type="ARBA" id="ARBA00023136"/>
    </source>
</evidence>
<proteinExistence type="inferred from homology"/>
<reference evidence="11" key="1">
    <citation type="journal article" date="2019" name="Int. J. Syst. Evol. Microbiol.">
        <title>The Global Catalogue of Microorganisms (GCM) 10K type strain sequencing project: providing services to taxonomists for standard genome sequencing and annotation.</title>
        <authorList>
            <consortium name="The Broad Institute Genomics Platform"/>
            <consortium name="The Broad Institute Genome Sequencing Center for Infectious Disease"/>
            <person name="Wu L."/>
            <person name="Ma J."/>
        </authorList>
    </citation>
    <scope>NUCLEOTIDE SEQUENCE [LARGE SCALE GENOMIC DNA]</scope>
    <source>
        <strain evidence="11">NBRC 108728</strain>
    </source>
</reference>
<dbReference type="EMBL" id="AP027732">
    <property type="protein sequence ID" value="BDZ48542.1"/>
    <property type="molecule type" value="Genomic_DNA"/>
</dbReference>
<feature type="transmembrane region" description="Helical" evidence="7">
    <location>
        <begin position="29"/>
        <end position="59"/>
    </location>
</feature>
<feature type="transmembrane region" description="Helical" evidence="7">
    <location>
        <begin position="168"/>
        <end position="196"/>
    </location>
</feature>
<comment type="subcellular location">
    <subcellularLocation>
        <location evidence="1 7">Cell membrane</location>
        <topology evidence="1 7">Multi-pass membrane protein</topology>
    </subcellularLocation>
</comment>
<organism evidence="10 11">
    <name type="scientific">Frondihabitans sucicola</name>
    <dbReference type="NCBI Taxonomy" id="1268041"/>
    <lineage>
        <taxon>Bacteria</taxon>
        <taxon>Bacillati</taxon>
        <taxon>Actinomycetota</taxon>
        <taxon>Actinomycetes</taxon>
        <taxon>Micrococcales</taxon>
        <taxon>Microbacteriaceae</taxon>
        <taxon>Frondihabitans</taxon>
    </lineage>
</organism>
<accession>A0ABM8GJJ1</accession>
<dbReference type="InterPro" id="IPR000515">
    <property type="entry name" value="MetI-like"/>
</dbReference>
<feature type="region of interest" description="Disordered" evidence="8">
    <location>
        <begin position="1"/>
        <end position="20"/>
    </location>
</feature>
<dbReference type="Proteomes" id="UP001321486">
    <property type="component" value="Chromosome"/>
</dbReference>
<keyword evidence="6 7" id="KW-0472">Membrane</keyword>
<keyword evidence="3" id="KW-1003">Cell membrane</keyword>